<keyword evidence="3" id="KW-1185">Reference proteome</keyword>
<dbReference type="AlphaFoldDB" id="A0A6A5W6P5"/>
<name>A0A6A5W6P5_9PLEO</name>
<feature type="region of interest" description="Disordered" evidence="1">
    <location>
        <begin position="575"/>
        <end position="604"/>
    </location>
</feature>
<evidence type="ECO:0000256" key="1">
    <source>
        <dbReference type="SAM" id="MobiDB-lite"/>
    </source>
</evidence>
<accession>A0A6A5W6P5</accession>
<dbReference type="EMBL" id="ML977611">
    <property type="protein sequence ID" value="KAF1997583.1"/>
    <property type="molecule type" value="Genomic_DNA"/>
</dbReference>
<evidence type="ECO:0000313" key="2">
    <source>
        <dbReference type="EMBL" id="KAF1997583.1"/>
    </source>
</evidence>
<reference evidence="2" key="1">
    <citation type="journal article" date="2020" name="Stud. Mycol.">
        <title>101 Dothideomycetes genomes: a test case for predicting lifestyles and emergence of pathogens.</title>
        <authorList>
            <person name="Haridas S."/>
            <person name="Albert R."/>
            <person name="Binder M."/>
            <person name="Bloem J."/>
            <person name="Labutti K."/>
            <person name="Salamov A."/>
            <person name="Andreopoulos B."/>
            <person name="Baker S."/>
            <person name="Barry K."/>
            <person name="Bills G."/>
            <person name="Bluhm B."/>
            <person name="Cannon C."/>
            <person name="Castanera R."/>
            <person name="Culley D."/>
            <person name="Daum C."/>
            <person name="Ezra D."/>
            <person name="Gonzalez J."/>
            <person name="Henrissat B."/>
            <person name="Kuo A."/>
            <person name="Liang C."/>
            <person name="Lipzen A."/>
            <person name="Lutzoni F."/>
            <person name="Magnuson J."/>
            <person name="Mondo S."/>
            <person name="Nolan M."/>
            <person name="Ohm R."/>
            <person name="Pangilinan J."/>
            <person name="Park H.-J."/>
            <person name="Ramirez L."/>
            <person name="Alfaro M."/>
            <person name="Sun H."/>
            <person name="Tritt A."/>
            <person name="Yoshinaga Y."/>
            <person name="Zwiers L.-H."/>
            <person name="Turgeon B."/>
            <person name="Goodwin S."/>
            <person name="Spatafora J."/>
            <person name="Crous P."/>
            <person name="Grigoriev I."/>
        </authorList>
    </citation>
    <scope>NUCLEOTIDE SEQUENCE</scope>
    <source>
        <strain evidence="2">CBS 123094</strain>
    </source>
</reference>
<sequence length="752" mass="81300">MAETPTKPGDGDPNAHQRRRTSPPPPARRLGLGAPAHNLRALPPIRQRLGGVAPTQGATGPHTTIGNEAPAPHMAQQESTQPDSRAPRPRPIFNPAIEDIVPAPGRLPPNDPNLTTNPALLSIIGLGQRVVPILELEGRVANNGVREIQRLLERQDQPLLRQDETFQRLRARFREIAAEIPGPTPAPEPVQIPAGRHSEHVRDPARDARPVISAPTIEASQSPTHDTPTSDDFGFDFDDSSDGDVGVSSPNINTQRGQAPGPSRRLTTTPVANHPQSAVWGRSNEIEACHCPAEEETRRIRQANRIAAQTHELIFPGPASLIPINPVSLSDNRVNPNHLRLLGIESDRPLTFRETRTRMEERMVQAAMEASLQDATGEEPPLVWDNPLTPLPGLARPSHPSLLRPGGTAEAPRRREPQPSFAELPLRPREDTDPLRRRSLLPPSGYQGPRERQDQPNCLSQPYDGHRRGRGPWIPELEPGRPVFPLQWGPSMAPPSYDPPQHRAPHQRAPRFPNALTEILDSCPPPQPPISSEEAARRSAETRAANLWAVGAAETSAATLRYRSENQASIVSSNASTITGNSNQLPNHVAPEPESQVDSTPGSEPVISMSTAVPASNQTPAIQESITGTDTSNETFTLDLNASIRISGTDSAVYAMPVNIGEVTERIITVLDNRGILGSGQRNGGEGLQSRSQEQVGRDGSAEAGENENGRGEERMEGQEGRGGRVVLRINASIVLEGDRLSVGPRTDGGGE</sequence>
<feature type="region of interest" description="Disordered" evidence="1">
    <location>
        <begin position="1"/>
        <end position="112"/>
    </location>
</feature>
<feature type="region of interest" description="Disordered" evidence="1">
    <location>
        <begin position="676"/>
        <end position="724"/>
    </location>
</feature>
<feature type="compositionally biased region" description="Basic and acidic residues" evidence="1">
    <location>
        <begin position="426"/>
        <end position="436"/>
    </location>
</feature>
<feature type="compositionally biased region" description="Polar residues" evidence="1">
    <location>
        <begin position="265"/>
        <end position="275"/>
    </location>
</feature>
<feature type="region of interest" description="Disordered" evidence="1">
    <location>
        <begin position="370"/>
        <end position="478"/>
    </location>
</feature>
<feature type="compositionally biased region" description="Polar residues" evidence="1">
    <location>
        <begin position="218"/>
        <end position="227"/>
    </location>
</feature>
<feature type="region of interest" description="Disordered" evidence="1">
    <location>
        <begin position="214"/>
        <end position="275"/>
    </location>
</feature>
<feature type="compositionally biased region" description="Acidic residues" evidence="1">
    <location>
        <begin position="233"/>
        <end position="242"/>
    </location>
</feature>
<feature type="compositionally biased region" description="Polar residues" evidence="1">
    <location>
        <begin position="575"/>
        <end position="586"/>
    </location>
</feature>
<feature type="compositionally biased region" description="Basic and acidic residues" evidence="1">
    <location>
        <begin position="708"/>
        <end position="723"/>
    </location>
</feature>
<organism evidence="2 3">
    <name type="scientific">Amniculicola lignicola CBS 123094</name>
    <dbReference type="NCBI Taxonomy" id="1392246"/>
    <lineage>
        <taxon>Eukaryota</taxon>
        <taxon>Fungi</taxon>
        <taxon>Dikarya</taxon>
        <taxon>Ascomycota</taxon>
        <taxon>Pezizomycotina</taxon>
        <taxon>Dothideomycetes</taxon>
        <taxon>Pleosporomycetidae</taxon>
        <taxon>Pleosporales</taxon>
        <taxon>Amniculicolaceae</taxon>
        <taxon>Amniculicola</taxon>
    </lineage>
</organism>
<feature type="compositionally biased region" description="Polar residues" evidence="1">
    <location>
        <begin position="56"/>
        <end position="66"/>
    </location>
</feature>
<proteinExistence type="predicted"/>
<evidence type="ECO:0000313" key="3">
    <source>
        <dbReference type="Proteomes" id="UP000799779"/>
    </source>
</evidence>
<protein>
    <submittedName>
        <fullName evidence="2">Uncharacterized protein</fullName>
    </submittedName>
</protein>
<gene>
    <name evidence="2" type="ORF">P154DRAFT_605264</name>
</gene>
<feature type="compositionally biased region" description="Gly residues" evidence="1">
    <location>
        <begin position="677"/>
        <end position="687"/>
    </location>
</feature>
<dbReference type="Proteomes" id="UP000799779">
    <property type="component" value="Unassembled WGS sequence"/>
</dbReference>